<sequence length="510" mass="53492">MDLRYQFRDRIGVGGMSVVWRAYDEVLEREVAVKVLSAAAAPDPAKLARIRQEARAAAGLRHPHIVDVYDYGEVPGESGAAPQPYVVMELVEGRTLAALLARAALPWRTAVHIGAQVADALAAAHARGVVHRDVKPGNVMVTPAGVKLLDFGISAAAGDPDETDGEVLGTPAYLAPERLDGGPVRAATDVYGLGLLLYRALAGRMPWHAATVTEMVRAHLYAEPAPLPPIAGLPPAVAGLCRRCLAKDPRDRPDAAEAARILGAAVGLAPLALPEPGSSVQADTVPIRRPPRRRPLVTAAATVLAVGAAGVAWSLQAPDPVRGGATPAAAAEAPESRCTVRYTVRSAAGGRLANAVSLVNTGQTAFDRWRLTFVLPSGQRVVRGWDERWHHQGTRAQVVGAGLAPGATADTGFDAAYDGAGGAAAFPTRFEVNGVACESVLAARTGGAAALATRRASPPTTAKKPAKSVAVPKKHRPAKKVKHRKGKGPGHHFRTHRAKLFPWHGEVSRY</sequence>
<evidence type="ECO:0000256" key="7">
    <source>
        <dbReference type="PROSITE-ProRule" id="PRU10141"/>
    </source>
</evidence>
<comment type="caution">
    <text evidence="11">The sequence shown here is derived from an EMBL/GenBank/DDBJ whole genome shotgun (WGS) entry which is preliminary data.</text>
</comment>
<feature type="binding site" evidence="7">
    <location>
        <position position="34"/>
    </location>
    <ligand>
        <name>ATP</name>
        <dbReference type="ChEBI" id="CHEBI:30616"/>
    </ligand>
</feature>
<dbReference type="InterPro" id="IPR000719">
    <property type="entry name" value="Prot_kinase_dom"/>
</dbReference>
<dbReference type="InterPro" id="IPR012291">
    <property type="entry name" value="CBM2_carb-bd_dom_sf"/>
</dbReference>
<dbReference type="GO" id="GO:0030247">
    <property type="term" value="F:polysaccharide binding"/>
    <property type="evidence" value="ECO:0007669"/>
    <property type="project" value="UniProtKB-UniRule"/>
</dbReference>
<dbReference type="Proteomes" id="UP000239209">
    <property type="component" value="Unassembled WGS sequence"/>
</dbReference>
<dbReference type="Pfam" id="PF00553">
    <property type="entry name" value="CBM_2"/>
    <property type="match status" value="1"/>
</dbReference>
<dbReference type="GO" id="GO:0005975">
    <property type="term" value="P:carbohydrate metabolic process"/>
    <property type="evidence" value="ECO:0007669"/>
    <property type="project" value="InterPro"/>
</dbReference>
<feature type="compositionally biased region" description="Low complexity" evidence="8">
    <location>
        <begin position="450"/>
        <end position="471"/>
    </location>
</feature>
<dbReference type="Gene3D" id="1.10.510.10">
    <property type="entry name" value="Transferase(Phosphotransferase) domain 1"/>
    <property type="match status" value="1"/>
</dbReference>
<name>A0A2T0SHV7_9ACTN</name>
<keyword evidence="12" id="KW-1185">Reference proteome</keyword>
<evidence type="ECO:0000256" key="8">
    <source>
        <dbReference type="SAM" id="MobiDB-lite"/>
    </source>
</evidence>
<dbReference type="PANTHER" id="PTHR43289">
    <property type="entry name" value="MITOGEN-ACTIVATED PROTEIN KINASE KINASE KINASE 20-RELATED"/>
    <property type="match status" value="1"/>
</dbReference>
<keyword evidence="2 11" id="KW-0723">Serine/threonine-protein kinase</keyword>
<gene>
    <name evidence="11" type="ORF">CLV70_101166</name>
</gene>
<dbReference type="AlphaFoldDB" id="A0A2T0SHV7"/>
<dbReference type="InterPro" id="IPR017441">
    <property type="entry name" value="Protein_kinase_ATP_BS"/>
</dbReference>
<dbReference type="GO" id="GO:0005524">
    <property type="term" value="F:ATP binding"/>
    <property type="evidence" value="ECO:0007669"/>
    <property type="project" value="UniProtKB-UniRule"/>
</dbReference>
<feature type="domain" description="CBM2" evidence="10">
    <location>
        <begin position="331"/>
        <end position="440"/>
    </location>
</feature>
<dbReference type="InterPro" id="IPR008965">
    <property type="entry name" value="CBM2/CBM3_carb-bd_dom_sf"/>
</dbReference>
<feature type="domain" description="Protein kinase" evidence="9">
    <location>
        <begin position="5"/>
        <end position="266"/>
    </location>
</feature>
<evidence type="ECO:0000256" key="5">
    <source>
        <dbReference type="ARBA" id="ARBA00022777"/>
    </source>
</evidence>
<dbReference type="SUPFAM" id="SSF56112">
    <property type="entry name" value="Protein kinase-like (PK-like)"/>
    <property type="match status" value="1"/>
</dbReference>
<evidence type="ECO:0000256" key="1">
    <source>
        <dbReference type="ARBA" id="ARBA00012513"/>
    </source>
</evidence>
<dbReference type="Gene3D" id="2.60.40.290">
    <property type="match status" value="1"/>
</dbReference>
<dbReference type="SMART" id="SM00220">
    <property type="entry name" value="S_TKc"/>
    <property type="match status" value="1"/>
</dbReference>
<dbReference type="PROSITE" id="PS00108">
    <property type="entry name" value="PROTEIN_KINASE_ST"/>
    <property type="match status" value="1"/>
</dbReference>
<dbReference type="GO" id="GO:0004553">
    <property type="term" value="F:hydrolase activity, hydrolyzing O-glycosyl compounds"/>
    <property type="evidence" value="ECO:0007669"/>
    <property type="project" value="InterPro"/>
</dbReference>
<protein>
    <recommendedName>
        <fullName evidence="1">non-specific serine/threonine protein kinase</fullName>
        <ecNumber evidence="1">2.7.11.1</ecNumber>
    </recommendedName>
</protein>
<evidence type="ECO:0000313" key="12">
    <source>
        <dbReference type="Proteomes" id="UP000239209"/>
    </source>
</evidence>
<feature type="region of interest" description="Disordered" evidence="8">
    <location>
        <begin position="450"/>
        <end position="494"/>
    </location>
</feature>
<dbReference type="InterPro" id="IPR011009">
    <property type="entry name" value="Kinase-like_dom_sf"/>
</dbReference>
<dbReference type="SMART" id="SM00637">
    <property type="entry name" value="CBD_II"/>
    <property type="match status" value="1"/>
</dbReference>
<proteinExistence type="predicted"/>
<dbReference type="Pfam" id="PF00069">
    <property type="entry name" value="Pkinase"/>
    <property type="match status" value="1"/>
</dbReference>
<evidence type="ECO:0000256" key="6">
    <source>
        <dbReference type="ARBA" id="ARBA00022840"/>
    </source>
</evidence>
<dbReference type="PROSITE" id="PS51173">
    <property type="entry name" value="CBM2"/>
    <property type="match status" value="1"/>
</dbReference>
<evidence type="ECO:0000256" key="4">
    <source>
        <dbReference type="ARBA" id="ARBA00022741"/>
    </source>
</evidence>
<dbReference type="SUPFAM" id="SSF49384">
    <property type="entry name" value="Carbohydrate-binding domain"/>
    <property type="match status" value="1"/>
</dbReference>
<evidence type="ECO:0000313" key="11">
    <source>
        <dbReference type="EMBL" id="PRY33005.1"/>
    </source>
</evidence>
<keyword evidence="3" id="KW-0808">Transferase</keyword>
<evidence type="ECO:0000259" key="10">
    <source>
        <dbReference type="PROSITE" id="PS51173"/>
    </source>
</evidence>
<keyword evidence="6 7" id="KW-0067">ATP-binding</keyword>
<keyword evidence="5 11" id="KW-0418">Kinase</keyword>
<dbReference type="GO" id="GO:0004674">
    <property type="term" value="F:protein serine/threonine kinase activity"/>
    <property type="evidence" value="ECO:0007669"/>
    <property type="project" value="UniProtKB-KW"/>
</dbReference>
<dbReference type="InterPro" id="IPR001919">
    <property type="entry name" value="CBD2"/>
</dbReference>
<evidence type="ECO:0000256" key="2">
    <source>
        <dbReference type="ARBA" id="ARBA00022527"/>
    </source>
</evidence>
<evidence type="ECO:0000256" key="3">
    <source>
        <dbReference type="ARBA" id="ARBA00022679"/>
    </source>
</evidence>
<dbReference type="OrthoDB" id="4408092at2"/>
<evidence type="ECO:0000259" key="9">
    <source>
        <dbReference type="PROSITE" id="PS50011"/>
    </source>
</evidence>
<dbReference type="EC" id="2.7.11.1" evidence="1"/>
<organism evidence="11 12">
    <name type="scientific">Pseudosporangium ferrugineum</name>
    <dbReference type="NCBI Taxonomy" id="439699"/>
    <lineage>
        <taxon>Bacteria</taxon>
        <taxon>Bacillati</taxon>
        <taxon>Actinomycetota</taxon>
        <taxon>Actinomycetes</taxon>
        <taxon>Micromonosporales</taxon>
        <taxon>Micromonosporaceae</taxon>
        <taxon>Pseudosporangium</taxon>
    </lineage>
</organism>
<dbReference type="InterPro" id="IPR008271">
    <property type="entry name" value="Ser/Thr_kinase_AS"/>
</dbReference>
<dbReference type="RefSeq" id="WP_106124370.1">
    <property type="nucleotide sequence ID" value="NZ_PVZG01000001.1"/>
</dbReference>
<accession>A0A2T0SHV7</accession>
<dbReference type="CDD" id="cd14014">
    <property type="entry name" value="STKc_PknB_like"/>
    <property type="match status" value="1"/>
</dbReference>
<dbReference type="PROSITE" id="PS00107">
    <property type="entry name" value="PROTEIN_KINASE_ATP"/>
    <property type="match status" value="1"/>
</dbReference>
<keyword evidence="4 7" id="KW-0547">Nucleotide-binding</keyword>
<feature type="compositionally biased region" description="Basic residues" evidence="8">
    <location>
        <begin position="472"/>
        <end position="494"/>
    </location>
</feature>
<dbReference type="PANTHER" id="PTHR43289:SF6">
    <property type="entry name" value="SERINE_THREONINE-PROTEIN KINASE NEKL-3"/>
    <property type="match status" value="1"/>
</dbReference>
<dbReference type="EMBL" id="PVZG01000001">
    <property type="protein sequence ID" value="PRY33005.1"/>
    <property type="molecule type" value="Genomic_DNA"/>
</dbReference>
<dbReference type="PROSITE" id="PS50011">
    <property type="entry name" value="PROTEIN_KINASE_DOM"/>
    <property type="match status" value="1"/>
</dbReference>
<dbReference type="Gene3D" id="3.30.200.20">
    <property type="entry name" value="Phosphorylase Kinase, domain 1"/>
    <property type="match status" value="1"/>
</dbReference>
<reference evidence="11 12" key="1">
    <citation type="submission" date="2018-03" db="EMBL/GenBank/DDBJ databases">
        <title>Genomic Encyclopedia of Archaeal and Bacterial Type Strains, Phase II (KMG-II): from individual species to whole genera.</title>
        <authorList>
            <person name="Goeker M."/>
        </authorList>
    </citation>
    <scope>NUCLEOTIDE SEQUENCE [LARGE SCALE GENOMIC DNA]</scope>
    <source>
        <strain evidence="11 12">DSM 45348</strain>
    </source>
</reference>